<feature type="transmembrane region" description="Helical" evidence="8">
    <location>
        <begin position="66"/>
        <end position="84"/>
    </location>
</feature>
<feature type="transmembrane region" description="Helical" evidence="8">
    <location>
        <begin position="353"/>
        <end position="371"/>
    </location>
</feature>
<keyword evidence="11" id="KW-1185">Reference proteome</keyword>
<dbReference type="InterPro" id="IPR036259">
    <property type="entry name" value="MFS_trans_sf"/>
</dbReference>
<feature type="transmembrane region" description="Helical" evidence="8">
    <location>
        <begin position="245"/>
        <end position="267"/>
    </location>
</feature>
<evidence type="ECO:0000256" key="4">
    <source>
        <dbReference type="ARBA" id="ARBA00022692"/>
    </source>
</evidence>
<keyword evidence="3" id="KW-1003">Cell membrane</keyword>
<sequence length="566" mass="59284">MTVTTRAAARAALPVRRGGTPRSPWPALWALVIGFFMILVDTTIVSVANPAIKAALDPDTTNLDNVIWVTSAYLLAYAVPLLITGRLGDRFGPKNIYLMGLAIFTLASFGAGMSQTLTVLIAFRAVQGVGASLMTPQTMAVITRTFPPNQRGAAMGLWGATSGVAMLVGPLAGGLLVDGLGWEWIFFVNLPVGVLGFVMAWVLVPKLPTHPHRFDIVGVFLSAAALFFIVFGLQEGQKYNWGEIWGAVTVWELIGFGVVLLGAFLWQQAKTRSEALVPLGLFRDRNFAVSNLGIAVVGFTVTCMSLPFMFFLQLSRGLSPTQSALLMIPMAVLAGILSPFAGRLLDLVDSRLLLVPGIGLFAAALFWYAALMNMDTPVWMFLLPSALMGIGSAGVWGPLATTATRSLQPRQAGAGAGIYNTTRTMGSVLGSAAIASFMQARLEANLPGSGSSTSAVGAGQLPAPIAGPFGAAMAQSMLLPAIVMVAGVIVVLFMRHGRVADWHGAHQGTAPIAVVDAPVVDAPVVAAPVVAAPVVAAPAAPNASPVSPLRRQNSSDPDRVAPNRAR</sequence>
<feature type="transmembrane region" description="Helical" evidence="8">
    <location>
        <begin position="324"/>
        <end position="341"/>
    </location>
</feature>
<dbReference type="RefSeq" id="WP_425562001.1">
    <property type="nucleotide sequence ID" value="NZ_BAABAF010000001.1"/>
</dbReference>
<name>A0ABP7FZI5_9MICO</name>
<feature type="transmembrane region" description="Helical" evidence="8">
    <location>
        <begin position="26"/>
        <end position="46"/>
    </location>
</feature>
<dbReference type="NCBIfam" id="TIGR00711">
    <property type="entry name" value="efflux_EmrB"/>
    <property type="match status" value="1"/>
</dbReference>
<dbReference type="Gene3D" id="1.20.1250.20">
    <property type="entry name" value="MFS general substrate transporter like domains"/>
    <property type="match status" value="1"/>
</dbReference>
<evidence type="ECO:0000256" key="7">
    <source>
        <dbReference type="SAM" id="MobiDB-lite"/>
    </source>
</evidence>
<evidence type="ECO:0000256" key="3">
    <source>
        <dbReference type="ARBA" id="ARBA00022475"/>
    </source>
</evidence>
<protein>
    <submittedName>
        <fullName evidence="10">MFS transporter</fullName>
    </submittedName>
</protein>
<dbReference type="PRINTS" id="PR01036">
    <property type="entry name" value="TCRTETB"/>
</dbReference>
<accession>A0ABP7FZI5</accession>
<feature type="compositionally biased region" description="Low complexity" evidence="7">
    <location>
        <begin position="539"/>
        <end position="548"/>
    </location>
</feature>
<dbReference type="PANTHER" id="PTHR42718:SF42">
    <property type="entry name" value="EXPORT PROTEIN"/>
    <property type="match status" value="1"/>
</dbReference>
<comment type="subcellular location">
    <subcellularLocation>
        <location evidence="1">Cell membrane</location>
        <topology evidence="1">Multi-pass membrane protein</topology>
    </subcellularLocation>
</comment>
<feature type="transmembrane region" description="Helical" evidence="8">
    <location>
        <begin position="378"/>
        <end position="399"/>
    </location>
</feature>
<evidence type="ECO:0000256" key="1">
    <source>
        <dbReference type="ARBA" id="ARBA00004651"/>
    </source>
</evidence>
<feature type="transmembrane region" description="Helical" evidence="8">
    <location>
        <begin position="184"/>
        <end position="204"/>
    </location>
</feature>
<proteinExistence type="predicted"/>
<dbReference type="InterPro" id="IPR011701">
    <property type="entry name" value="MFS"/>
</dbReference>
<dbReference type="InterPro" id="IPR004638">
    <property type="entry name" value="EmrB-like"/>
</dbReference>
<evidence type="ECO:0000256" key="2">
    <source>
        <dbReference type="ARBA" id="ARBA00022448"/>
    </source>
</evidence>
<keyword evidence="5 8" id="KW-1133">Transmembrane helix</keyword>
<keyword evidence="2" id="KW-0813">Transport</keyword>
<feature type="transmembrane region" description="Helical" evidence="8">
    <location>
        <begin position="477"/>
        <end position="494"/>
    </location>
</feature>
<dbReference type="Pfam" id="PF07690">
    <property type="entry name" value="MFS_1"/>
    <property type="match status" value="1"/>
</dbReference>
<dbReference type="SUPFAM" id="SSF103473">
    <property type="entry name" value="MFS general substrate transporter"/>
    <property type="match status" value="1"/>
</dbReference>
<feature type="region of interest" description="Disordered" evidence="7">
    <location>
        <begin position="539"/>
        <end position="566"/>
    </location>
</feature>
<feature type="transmembrane region" description="Helical" evidence="8">
    <location>
        <begin position="216"/>
        <end position="233"/>
    </location>
</feature>
<reference evidence="11" key="1">
    <citation type="journal article" date="2019" name="Int. J. Syst. Evol. Microbiol.">
        <title>The Global Catalogue of Microorganisms (GCM) 10K type strain sequencing project: providing services to taxonomists for standard genome sequencing and annotation.</title>
        <authorList>
            <consortium name="The Broad Institute Genomics Platform"/>
            <consortium name="The Broad Institute Genome Sequencing Center for Infectious Disease"/>
            <person name="Wu L."/>
            <person name="Ma J."/>
        </authorList>
    </citation>
    <scope>NUCLEOTIDE SEQUENCE [LARGE SCALE GENOMIC DNA]</scope>
    <source>
        <strain evidence="11">JCM 16950</strain>
    </source>
</reference>
<feature type="transmembrane region" description="Helical" evidence="8">
    <location>
        <begin position="155"/>
        <end position="177"/>
    </location>
</feature>
<dbReference type="EMBL" id="BAABAF010000001">
    <property type="protein sequence ID" value="GAA3751806.1"/>
    <property type="molecule type" value="Genomic_DNA"/>
</dbReference>
<feature type="transmembrane region" description="Helical" evidence="8">
    <location>
        <begin position="96"/>
        <end position="123"/>
    </location>
</feature>
<dbReference type="PROSITE" id="PS50850">
    <property type="entry name" value="MFS"/>
    <property type="match status" value="1"/>
</dbReference>
<feature type="domain" description="Major facilitator superfamily (MFS) profile" evidence="9">
    <location>
        <begin position="27"/>
        <end position="499"/>
    </location>
</feature>
<comment type="caution">
    <text evidence="10">The sequence shown here is derived from an EMBL/GenBank/DDBJ whole genome shotgun (WGS) entry which is preliminary data.</text>
</comment>
<evidence type="ECO:0000256" key="5">
    <source>
        <dbReference type="ARBA" id="ARBA00022989"/>
    </source>
</evidence>
<dbReference type="InterPro" id="IPR020846">
    <property type="entry name" value="MFS_dom"/>
</dbReference>
<dbReference type="Gene3D" id="1.20.1720.10">
    <property type="entry name" value="Multidrug resistance protein D"/>
    <property type="match status" value="1"/>
</dbReference>
<feature type="transmembrane region" description="Helical" evidence="8">
    <location>
        <begin position="287"/>
        <end position="312"/>
    </location>
</feature>
<keyword evidence="6 8" id="KW-0472">Membrane</keyword>
<feature type="compositionally biased region" description="Basic and acidic residues" evidence="7">
    <location>
        <begin position="556"/>
        <end position="566"/>
    </location>
</feature>
<evidence type="ECO:0000256" key="8">
    <source>
        <dbReference type="SAM" id="Phobius"/>
    </source>
</evidence>
<evidence type="ECO:0000256" key="6">
    <source>
        <dbReference type="ARBA" id="ARBA00023136"/>
    </source>
</evidence>
<organism evidence="10 11">
    <name type="scientific">Microbacterium kribbense</name>
    <dbReference type="NCBI Taxonomy" id="433645"/>
    <lineage>
        <taxon>Bacteria</taxon>
        <taxon>Bacillati</taxon>
        <taxon>Actinomycetota</taxon>
        <taxon>Actinomycetes</taxon>
        <taxon>Micrococcales</taxon>
        <taxon>Microbacteriaceae</taxon>
        <taxon>Microbacterium</taxon>
    </lineage>
</organism>
<gene>
    <name evidence="10" type="ORF">GCM10022240_01180</name>
</gene>
<dbReference type="CDD" id="cd17503">
    <property type="entry name" value="MFS_LmrB_MDR_like"/>
    <property type="match status" value="1"/>
</dbReference>
<evidence type="ECO:0000313" key="11">
    <source>
        <dbReference type="Proteomes" id="UP001500540"/>
    </source>
</evidence>
<evidence type="ECO:0000259" key="9">
    <source>
        <dbReference type="PROSITE" id="PS50850"/>
    </source>
</evidence>
<dbReference type="Proteomes" id="UP001500540">
    <property type="component" value="Unassembled WGS sequence"/>
</dbReference>
<dbReference type="PANTHER" id="PTHR42718">
    <property type="entry name" value="MAJOR FACILITATOR SUPERFAMILY MULTIDRUG TRANSPORTER MFSC"/>
    <property type="match status" value="1"/>
</dbReference>
<evidence type="ECO:0000313" key="10">
    <source>
        <dbReference type="EMBL" id="GAA3751806.1"/>
    </source>
</evidence>
<keyword evidence="4 8" id="KW-0812">Transmembrane</keyword>